<gene>
    <name evidence="1" type="ORF">ITX44_06835</name>
</gene>
<evidence type="ECO:0000313" key="1">
    <source>
        <dbReference type="EMBL" id="MBM9504252.1"/>
    </source>
</evidence>
<organism evidence="1 2">
    <name type="scientific">Actinacidiphila acididurans</name>
    <dbReference type="NCBI Taxonomy" id="2784346"/>
    <lineage>
        <taxon>Bacteria</taxon>
        <taxon>Bacillati</taxon>
        <taxon>Actinomycetota</taxon>
        <taxon>Actinomycetes</taxon>
        <taxon>Kitasatosporales</taxon>
        <taxon>Streptomycetaceae</taxon>
        <taxon>Actinacidiphila</taxon>
    </lineage>
</organism>
<proteinExistence type="predicted"/>
<dbReference type="EMBL" id="JADKYB010000003">
    <property type="protein sequence ID" value="MBM9504252.1"/>
    <property type="molecule type" value="Genomic_DNA"/>
</dbReference>
<dbReference type="SUPFAM" id="SSF69118">
    <property type="entry name" value="AhpD-like"/>
    <property type="match status" value="1"/>
</dbReference>
<accession>A0ABS2TMF7</accession>
<dbReference type="Gene3D" id="1.20.1290.10">
    <property type="entry name" value="AhpD-like"/>
    <property type="match status" value="1"/>
</dbReference>
<dbReference type="InterPro" id="IPR029032">
    <property type="entry name" value="AhpD-like"/>
</dbReference>
<sequence length="199" mass="21673">MTSAKELLAELEDPTDFGTFGRFVETPVDEMPAAMRDAYDRTTRLRGLVPGPHKIWLANPALSMTIVPTGAYFQTKSTLSKAEIEIVTNVINGRWGAAYSNFEHEKIGVILGELDPSQVEALITGRPTAFADPRRQVVYELSSALAAARVVPRGLHRRAQELLGDQGIVDVTVLMGWFTAVCLTLMAYDVPAGAVGLEQ</sequence>
<dbReference type="PANTHER" id="PTHR34846">
    <property type="entry name" value="4-CARBOXYMUCONOLACTONE DECARBOXYLASE FAMILY PROTEIN (AFU_ORTHOLOGUE AFUA_6G11590)"/>
    <property type="match status" value="1"/>
</dbReference>
<protein>
    <submittedName>
        <fullName evidence="1">Carboxymuconolactone decarboxylase</fullName>
    </submittedName>
</protein>
<evidence type="ECO:0000313" key="2">
    <source>
        <dbReference type="Proteomes" id="UP000749040"/>
    </source>
</evidence>
<dbReference type="RefSeq" id="WP_205356119.1">
    <property type="nucleotide sequence ID" value="NZ_JADKYB010000003.1"/>
</dbReference>
<name>A0ABS2TMF7_9ACTN</name>
<comment type="caution">
    <text evidence="1">The sequence shown here is derived from an EMBL/GenBank/DDBJ whole genome shotgun (WGS) entry which is preliminary data.</text>
</comment>
<reference evidence="1 2" key="1">
    <citation type="submission" date="2021-01" db="EMBL/GenBank/DDBJ databases">
        <title>Streptomyces acididurans sp. nov., isolated from a peat swamp forest soil.</title>
        <authorList>
            <person name="Chantavorakit T."/>
            <person name="Duangmal K."/>
        </authorList>
    </citation>
    <scope>NUCLEOTIDE SEQUENCE [LARGE SCALE GENOMIC DNA]</scope>
    <source>
        <strain evidence="1 2">KK5PA1</strain>
    </source>
</reference>
<dbReference type="PANTHER" id="PTHR34846:SF11">
    <property type="entry name" value="4-CARBOXYMUCONOLACTONE DECARBOXYLASE FAMILY PROTEIN (AFU_ORTHOLOGUE AFUA_6G11590)"/>
    <property type="match status" value="1"/>
</dbReference>
<dbReference type="Proteomes" id="UP000749040">
    <property type="component" value="Unassembled WGS sequence"/>
</dbReference>
<keyword evidence="2" id="KW-1185">Reference proteome</keyword>